<evidence type="ECO:0000313" key="2">
    <source>
        <dbReference type="EnsemblMetazoa" id="AATE002021-PA.1"/>
    </source>
</evidence>
<evidence type="ECO:0000256" key="1">
    <source>
        <dbReference type="SAM" id="MobiDB-lite"/>
    </source>
</evidence>
<feature type="compositionally biased region" description="Polar residues" evidence="1">
    <location>
        <begin position="166"/>
        <end position="183"/>
    </location>
</feature>
<protein>
    <submittedName>
        <fullName evidence="2">Uncharacterized protein</fullName>
    </submittedName>
</protein>
<dbReference type="EnsemblMetazoa" id="AATE002021-RA">
    <property type="protein sequence ID" value="AATE002021-PA.1"/>
    <property type="gene ID" value="AATE002021"/>
</dbReference>
<dbReference type="AlphaFoldDB" id="A0A182IMP0"/>
<name>A0A182IMP0_ANOAO</name>
<dbReference type="VEuPathDB" id="VectorBase:AATE002021"/>
<organism evidence="2">
    <name type="scientific">Anopheles atroparvus</name>
    <name type="common">European mosquito</name>
    <dbReference type="NCBI Taxonomy" id="41427"/>
    <lineage>
        <taxon>Eukaryota</taxon>
        <taxon>Metazoa</taxon>
        <taxon>Ecdysozoa</taxon>
        <taxon>Arthropoda</taxon>
        <taxon>Hexapoda</taxon>
        <taxon>Insecta</taxon>
        <taxon>Pterygota</taxon>
        <taxon>Neoptera</taxon>
        <taxon>Endopterygota</taxon>
        <taxon>Diptera</taxon>
        <taxon>Nematocera</taxon>
        <taxon>Culicoidea</taxon>
        <taxon>Culicidae</taxon>
        <taxon>Anophelinae</taxon>
        <taxon>Anopheles</taxon>
    </lineage>
</organism>
<feature type="region of interest" description="Disordered" evidence="1">
    <location>
        <begin position="26"/>
        <end position="52"/>
    </location>
</feature>
<proteinExistence type="predicted"/>
<sequence>MLEGWYCRTMNEEARQQSALDAIIGETDQSEAQENEHESTGPENESEEGGSANVNIDYKALFSEMKRKVKNLIQQTPAEMLVPSFSSNMLPTSMQCDIATQEEQLTKEEIERHLQSQTMPEVVLEGDLPTDMFNNISFNESIEQMVASSSNVMLIDPISDPCTPDTAHSGTPALVQSPTAILK</sequence>
<accession>A0A182IMP0</accession>
<reference evidence="2" key="1">
    <citation type="submission" date="2022-08" db="UniProtKB">
        <authorList>
            <consortium name="EnsemblMetazoa"/>
        </authorList>
    </citation>
    <scope>IDENTIFICATION</scope>
    <source>
        <strain evidence="2">EBRO</strain>
    </source>
</reference>
<dbReference type="STRING" id="41427.A0A182IMP0"/>
<feature type="region of interest" description="Disordered" evidence="1">
    <location>
        <begin position="163"/>
        <end position="183"/>
    </location>
</feature>